<organism evidence="1 2">
    <name type="scientific">Lophiotrema nucula</name>
    <dbReference type="NCBI Taxonomy" id="690887"/>
    <lineage>
        <taxon>Eukaryota</taxon>
        <taxon>Fungi</taxon>
        <taxon>Dikarya</taxon>
        <taxon>Ascomycota</taxon>
        <taxon>Pezizomycotina</taxon>
        <taxon>Dothideomycetes</taxon>
        <taxon>Pleosporomycetidae</taxon>
        <taxon>Pleosporales</taxon>
        <taxon>Lophiotremataceae</taxon>
        <taxon>Lophiotrema</taxon>
    </lineage>
</organism>
<dbReference type="Proteomes" id="UP000799770">
    <property type="component" value="Unassembled WGS sequence"/>
</dbReference>
<protein>
    <submittedName>
        <fullName evidence="1">Uncharacterized protein</fullName>
    </submittedName>
</protein>
<keyword evidence="2" id="KW-1185">Reference proteome</keyword>
<dbReference type="EMBL" id="ML977334">
    <property type="protein sequence ID" value="KAF2111469.1"/>
    <property type="molecule type" value="Genomic_DNA"/>
</dbReference>
<gene>
    <name evidence="1" type="ORF">BDV96DRAFT_183264</name>
</gene>
<sequence>MMSTYSEFRTFKSEVFRSEEGVEKQRGRLLRLSVNHWSHFNDREFAVTFMGQIAQAECLQLENGSLESCRTCRTLRYEFALVVDPSELVKTEESCARCRFLLKQIRSDGMFHQVATIIRFGSNLETITEFALGTQAATDPLSRPQIGAFLVLDGVERECSLPKLSR</sequence>
<name>A0A6A5YW69_9PLEO</name>
<dbReference type="AlphaFoldDB" id="A0A6A5YW69"/>
<proteinExistence type="predicted"/>
<evidence type="ECO:0000313" key="1">
    <source>
        <dbReference type="EMBL" id="KAF2111469.1"/>
    </source>
</evidence>
<reference evidence="1" key="1">
    <citation type="journal article" date="2020" name="Stud. Mycol.">
        <title>101 Dothideomycetes genomes: a test case for predicting lifestyles and emergence of pathogens.</title>
        <authorList>
            <person name="Haridas S."/>
            <person name="Albert R."/>
            <person name="Binder M."/>
            <person name="Bloem J."/>
            <person name="Labutti K."/>
            <person name="Salamov A."/>
            <person name="Andreopoulos B."/>
            <person name="Baker S."/>
            <person name="Barry K."/>
            <person name="Bills G."/>
            <person name="Bluhm B."/>
            <person name="Cannon C."/>
            <person name="Castanera R."/>
            <person name="Culley D."/>
            <person name="Daum C."/>
            <person name="Ezra D."/>
            <person name="Gonzalez J."/>
            <person name="Henrissat B."/>
            <person name="Kuo A."/>
            <person name="Liang C."/>
            <person name="Lipzen A."/>
            <person name="Lutzoni F."/>
            <person name="Magnuson J."/>
            <person name="Mondo S."/>
            <person name="Nolan M."/>
            <person name="Ohm R."/>
            <person name="Pangilinan J."/>
            <person name="Park H.-J."/>
            <person name="Ramirez L."/>
            <person name="Alfaro M."/>
            <person name="Sun H."/>
            <person name="Tritt A."/>
            <person name="Yoshinaga Y."/>
            <person name="Zwiers L.-H."/>
            <person name="Turgeon B."/>
            <person name="Goodwin S."/>
            <person name="Spatafora J."/>
            <person name="Crous P."/>
            <person name="Grigoriev I."/>
        </authorList>
    </citation>
    <scope>NUCLEOTIDE SEQUENCE</scope>
    <source>
        <strain evidence="1">CBS 627.86</strain>
    </source>
</reference>
<accession>A0A6A5YW69</accession>
<evidence type="ECO:0000313" key="2">
    <source>
        <dbReference type="Proteomes" id="UP000799770"/>
    </source>
</evidence>